<dbReference type="Pfam" id="PF13237">
    <property type="entry name" value="Fer4_10"/>
    <property type="match status" value="1"/>
</dbReference>
<evidence type="ECO:0000256" key="3">
    <source>
        <dbReference type="ARBA" id="ARBA00023004"/>
    </source>
</evidence>
<dbReference type="SUPFAM" id="SSF54862">
    <property type="entry name" value="4Fe-4S ferredoxins"/>
    <property type="match status" value="1"/>
</dbReference>
<dbReference type="KEGG" id="mka:MK1243"/>
<feature type="domain" description="4Fe-4S ferredoxin-type" evidence="5">
    <location>
        <begin position="1"/>
        <end position="24"/>
    </location>
</feature>
<evidence type="ECO:0000256" key="1">
    <source>
        <dbReference type="ARBA" id="ARBA00022485"/>
    </source>
</evidence>
<dbReference type="InterPro" id="IPR050157">
    <property type="entry name" value="PSI_iron-sulfur_center"/>
</dbReference>
<reference evidence="6 7" key="1">
    <citation type="journal article" date="2002" name="Proc. Natl. Acad. Sci. U.S.A.">
        <title>The complete genome of hyperthermophile Methanopyrus kandleri AV19 and monophyly of archaeal methanogens.</title>
        <authorList>
            <person name="Slesarev A.I."/>
            <person name="Mezhevaya K.V."/>
            <person name="Makarova K.S."/>
            <person name="Polushin N.N."/>
            <person name="Shcherbinina O.V."/>
            <person name="Shakhova V.V."/>
            <person name="Belova G.I."/>
            <person name="Aravind L."/>
            <person name="Natale D.A."/>
            <person name="Rogozin I.B."/>
            <person name="Tatusov R.L."/>
            <person name="Wolf Y.I."/>
            <person name="Stetter K.O."/>
            <person name="Malykh A.G."/>
            <person name="Koonin E.V."/>
            <person name="Kozyavkin S.A."/>
        </authorList>
    </citation>
    <scope>NUCLEOTIDE SEQUENCE [LARGE SCALE GENOMIC DNA]</scope>
    <source>
        <strain evidence="7">AV19 / DSM 6324 / JCM 9639 / NBRC 100938</strain>
    </source>
</reference>
<dbReference type="PANTHER" id="PTHR24960">
    <property type="entry name" value="PHOTOSYSTEM I IRON-SULFUR CENTER-RELATED"/>
    <property type="match status" value="1"/>
</dbReference>
<dbReference type="PaxDb" id="190192-MK1243"/>
<accession>Q8TVZ5</accession>
<dbReference type="EnsemblBacteria" id="AAM02456">
    <property type="protein sequence ID" value="AAM02456"/>
    <property type="gene ID" value="MK1243"/>
</dbReference>
<dbReference type="GO" id="GO:0051539">
    <property type="term" value="F:4 iron, 4 sulfur cluster binding"/>
    <property type="evidence" value="ECO:0007669"/>
    <property type="project" value="UniProtKB-KW"/>
</dbReference>
<keyword evidence="2" id="KW-0479">Metal-binding</keyword>
<feature type="domain" description="4Fe-4S ferredoxin-type" evidence="5">
    <location>
        <begin position="29"/>
        <end position="58"/>
    </location>
</feature>
<keyword evidence="1" id="KW-0004">4Fe-4S</keyword>
<protein>
    <submittedName>
        <fullName evidence="6">Ferredoxin</fullName>
    </submittedName>
</protein>
<dbReference type="PROSITE" id="PS51379">
    <property type="entry name" value="4FE4S_FER_2"/>
    <property type="match status" value="2"/>
</dbReference>
<dbReference type="EMBL" id="AE009439">
    <property type="protein sequence ID" value="AAM02456.1"/>
    <property type="molecule type" value="Genomic_DNA"/>
</dbReference>
<dbReference type="Gene3D" id="3.30.70.20">
    <property type="match status" value="2"/>
</dbReference>
<evidence type="ECO:0000256" key="4">
    <source>
        <dbReference type="ARBA" id="ARBA00023014"/>
    </source>
</evidence>
<dbReference type="GO" id="GO:0046872">
    <property type="term" value="F:metal ion binding"/>
    <property type="evidence" value="ECO:0007669"/>
    <property type="project" value="UniProtKB-KW"/>
</dbReference>
<evidence type="ECO:0000313" key="6">
    <source>
        <dbReference type="EMBL" id="AAM02456.1"/>
    </source>
</evidence>
<dbReference type="InterPro" id="IPR017900">
    <property type="entry name" value="4Fe4S_Fe_S_CS"/>
</dbReference>
<dbReference type="Proteomes" id="UP000001826">
    <property type="component" value="Chromosome"/>
</dbReference>
<evidence type="ECO:0000259" key="5">
    <source>
        <dbReference type="PROSITE" id="PS51379"/>
    </source>
</evidence>
<sequence>MFVHDASECEGCGECMRACPTGALLVSVGYVEVDASKCRACGSCARVCPTGALRMEPKRG</sequence>
<evidence type="ECO:0000256" key="2">
    <source>
        <dbReference type="ARBA" id="ARBA00022723"/>
    </source>
</evidence>
<dbReference type="PANTHER" id="PTHR24960:SF79">
    <property type="entry name" value="PHOTOSYSTEM I IRON-SULFUR CENTER"/>
    <property type="match status" value="1"/>
</dbReference>
<dbReference type="HOGENOM" id="CLU_139698_5_6_2"/>
<keyword evidence="3" id="KW-0408">Iron</keyword>
<organism evidence="6 7">
    <name type="scientific">Methanopyrus kandleri (strain AV19 / DSM 6324 / JCM 9639 / NBRC 100938)</name>
    <dbReference type="NCBI Taxonomy" id="190192"/>
    <lineage>
        <taxon>Archaea</taxon>
        <taxon>Methanobacteriati</taxon>
        <taxon>Methanobacteriota</taxon>
        <taxon>Methanomada group</taxon>
        <taxon>Methanopyri</taxon>
        <taxon>Methanopyrales</taxon>
        <taxon>Methanopyraceae</taxon>
        <taxon>Methanopyrus</taxon>
    </lineage>
</organism>
<dbReference type="GO" id="GO:0016491">
    <property type="term" value="F:oxidoreductase activity"/>
    <property type="evidence" value="ECO:0007669"/>
    <property type="project" value="UniProtKB-ARBA"/>
</dbReference>
<dbReference type="InterPro" id="IPR017896">
    <property type="entry name" value="4Fe4S_Fe-S-bd"/>
</dbReference>
<dbReference type="InParanoid" id="Q8TVZ5"/>
<keyword evidence="4" id="KW-0411">Iron-sulfur</keyword>
<proteinExistence type="predicted"/>
<evidence type="ECO:0000313" key="7">
    <source>
        <dbReference type="Proteomes" id="UP000001826"/>
    </source>
</evidence>
<keyword evidence="7" id="KW-1185">Reference proteome</keyword>
<dbReference type="GeneID" id="1477838"/>
<name>Q8TVZ5_METKA</name>
<dbReference type="RefSeq" id="WP_011019611.1">
    <property type="nucleotide sequence ID" value="NC_003551.1"/>
</dbReference>
<dbReference type="STRING" id="190192.MK1243"/>
<gene>
    <name evidence="6" type="ordered locus">MK1243</name>
</gene>
<dbReference type="PROSITE" id="PS00198">
    <property type="entry name" value="4FE4S_FER_1"/>
    <property type="match status" value="2"/>
</dbReference>
<dbReference type="AlphaFoldDB" id="Q8TVZ5"/>